<dbReference type="PROSITE" id="PS50263">
    <property type="entry name" value="CN_HYDROLASE"/>
    <property type="match status" value="1"/>
</dbReference>
<evidence type="ECO:0000313" key="2">
    <source>
        <dbReference type="EMBL" id="TVX96313.1"/>
    </source>
</evidence>
<keyword evidence="3" id="KW-1185">Reference proteome</keyword>
<evidence type="ECO:0000313" key="3">
    <source>
        <dbReference type="Proteomes" id="UP000316330"/>
    </source>
</evidence>
<dbReference type="AlphaFoldDB" id="A0A559J8W4"/>
<dbReference type="SUPFAM" id="SSF56317">
    <property type="entry name" value="Carbon-nitrogen hydrolase"/>
    <property type="match status" value="1"/>
</dbReference>
<dbReference type="Gene3D" id="3.60.110.10">
    <property type="entry name" value="Carbon-nitrogen hydrolase"/>
    <property type="match status" value="1"/>
</dbReference>
<dbReference type="RefSeq" id="WP_144706422.1">
    <property type="nucleotide sequence ID" value="NZ_VNJJ01000017.1"/>
</dbReference>
<proteinExistence type="predicted"/>
<protein>
    <recommendedName>
        <fullName evidence="1">CN hydrolase domain-containing protein</fullName>
    </recommendedName>
</protein>
<reference evidence="2 3" key="1">
    <citation type="submission" date="2019-07" db="EMBL/GenBank/DDBJ databases">
        <authorList>
            <person name="Kim J."/>
        </authorList>
    </citation>
    <scope>NUCLEOTIDE SEQUENCE [LARGE SCALE GENOMIC DNA]</scope>
    <source>
        <strain evidence="2 3">G13</strain>
    </source>
</reference>
<dbReference type="OrthoDB" id="1894469at2"/>
<evidence type="ECO:0000259" key="1">
    <source>
        <dbReference type="PROSITE" id="PS50263"/>
    </source>
</evidence>
<name>A0A559J8W4_9BACL</name>
<dbReference type="Proteomes" id="UP000316330">
    <property type="component" value="Unassembled WGS sequence"/>
</dbReference>
<feature type="domain" description="CN hydrolase" evidence="1">
    <location>
        <begin position="1"/>
        <end position="204"/>
    </location>
</feature>
<gene>
    <name evidence="2" type="ORF">FPZ45_21655</name>
</gene>
<organism evidence="2 3">
    <name type="scientific">Cohnella terricola</name>
    <dbReference type="NCBI Taxonomy" id="1289167"/>
    <lineage>
        <taxon>Bacteria</taxon>
        <taxon>Bacillati</taxon>
        <taxon>Bacillota</taxon>
        <taxon>Bacilli</taxon>
        <taxon>Bacillales</taxon>
        <taxon>Paenibacillaceae</taxon>
        <taxon>Cohnella</taxon>
    </lineage>
</organism>
<dbReference type="InterPro" id="IPR003010">
    <property type="entry name" value="C-N_Hydrolase"/>
</dbReference>
<sequence length="204" mass="23040">MNILIAQPRLERQLTQLEYEMSAHSDVDVVIFPEGYINHNIEHACELARKHSKIIISGHKNPKDRALIIDREGRILLDRAKYDESALVETEGKVIGLILCDELIIQGMSNMKPTTIDFIVHPIGVGMFSEDQFDEWIAAARKIAIQYHVMIIGTSHADGSFRGSDISIPIAYCIDKDGEDIFVSKNDIRTRILNFDSGEDFVTQ</sequence>
<comment type="caution">
    <text evidence="2">The sequence shown here is derived from an EMBL/GenBank/DDBJ whole genome shotgun (WGS) entry which is preliminary data.</text>
</comment>
<accession>A0A559J8W4</accession>
<dbReference type="InterPro" id="IPR036526">
    <property type="entry name" value="C-N_Hydrolase_sf"/>
</dbReference>
<dbReference type="EMBL" id="VNJJ01000017">
    <property type="protein sequence ID" value="TVX96313.1"/>
    <property type="molecule type" value="Genomic_DNA"/>
</dbReference>